<dbReference type="GO" id="GO:0000242">
    <property type="term" value="C:pericentriolar material"/>
    <property type="evidence" value="ECO:0007669"/>
    <property type="project" value="TreeGrafter"/>
</dbReference>
<feature type="coiled-coil region" evidence="3">
    <location>
        <begin position="98"/>
        <end position="125"/>
    </location>
</feature>
<dbReference type="GO" id="GO:0046600">
    <property type="term" value="P:negative regulation of centriole replication"/>
    <property type="evidence" value="ECO:0007669"/>
    <property type="project" value="TreeGrafter"/>
</dbReference>
<name>A0A8C2I6J7_CYPCA</name>
<feature type="domain" description="Centrosomin N-terminal motif 1" evidence="4">
    <location>
        <begin position="8"/>
        <end position="69"/>
    </location>
</feature>
<dbReference type="GO" id="GO:0035371">
    <property type="term" value="C:microtubule plus-end"/>
    <property type="evidence" value="ECO:0007669"/>
    <property type="project" value="TreeGrafter"/>
</dbReference>
<dbReference type="AlphaFoldDB" id="A0A8C2I6J7"/>
<protein>
    <recommendedName>
        <fullName evidence="4">Centrosomin N-terminal motif 1 domain-containing protein</fullName>
    </recommendedName>
</protein>
<feature type="coiled-coil region" evidence="3">
    <location>
        <begin position="42"/>
        <end position="73"/>
    </location>
</feature>
<dbReference type="Ensembl" id="ENSCCRT00020081914.1">
    <property type="protein sequence ID" value="ENSCCRP00020074662.1"/>
    <property type="gene ID" value="ENSCCRG00020034811.1"/>
</dbReference>
<organism evidence="5 6">
    <name type="scientific">Cyprinus carpio</name>
    <name type="common">Common carp</name>
    <dbReference type="NCBI Taxonomy" id="7962"/>
    <lineage>
        <taxon>Eukaryota</taxon>
        <taxon>Metazoa</taxon>
        <taxon>Chordata</taxon>
        <taxon>Craniata</taxon>
        <taxon>Vertebrata</taxon>
        <taxon>Euteleostomi</taxon>
        <taxon>Actinopterygii</taxon>
        <taxon>Neopterygii</taxon>
        <taxon>Teleostei</taxon>
        <taxon>Ostariophysi</taxon>
        <taxon>Cypriniformes</taxon>
        <taxon>Cyprinidae</taxon>
        <taxon>Cyprininae</taxon>
        <taxon>Cyprinus</taxon>
    </lineage>
</organism>
<evidence type="ECO:0000256" key="1">
    <source>
        <dbReference type="ARBA" id="ARBA00004496"/>
    </source>
</evidence>
<dbReference type="GO" id="GO:0043015">
    <property type="term" value="F:gamma-tubulin binding"/>
    <property type="evidence" value="ECO:0007669"/>
    <property type="project" value="TreeGrafter"/>
</dbReference>
<dbReference type="InterPro" id="IPR042791">
    <property type="entry name" value="CDK5RAP2"/>
</dbReference>
<accession>A0A8C2I6J7</accession>
<dbReference type="Pfam" id="PF07989">
    <property type="entry name" value="Cnn_1N"/>
    <property type="match status" value="1"/>
</dbReference>
<dbReference type="GO" id="GO:0008017">
    <property type="term" value="F:microtubule binding"/>
    <property type="evidence" value="ECO:0007669"/>
    <property type="project" value="TreeGrafter"/>
</dbReference>
<dbReference type="PANTHER" id="PTHR46930:SF1">
    <property type="entry name" value="CDK5 REGULATORY SUBUNIT-ASSOCIATED PROTEIN 2"/>
    <property type="match status" value="1"/>
</dbReference>
<dbReference type="GO" id="GO:0097431">
    <property type="term" value="C:mitotic spindle pole"/>
    <property type="evidence" value="ECO:0007669"/>
    <property type="project" value="TreeGrafter"/>
</dbReference>
<evidence type="ECO:0000313" key="5">
    <source>
        <dbReference type="Ensembl" id="ENSCCRP00020074662.1"/>
    </source>
</evidence>
<dbReference type="GO" id="GO:0001578">
    <property type="term" value="P:microtubule bundle formation"/>
    <property type="evidence" value="ECO:0007669"/>
    <property type="project" value="TreeGrafter"/>
</dbReference>
<evidence type="ECO:0000313" key="6">
    <source>
        <dbReference type="Proteomes" id="UP000694701"/>
    </source>
</evidence>
<dbReference type="GO" id="GO:0007059">
    <property type="term" value="P:chromosome segregation"/>
    <property type="evidence" value="ECO:0007669"/>
    <property type="project" value="TreeGrafter"/>
</dbReference>
<comment type="subcellular location">
    <subcellularLocation>
        <location evidence="1">Cytoplasm</location>
    </subcellularLocation>
</comment>
<keyword evidence="2" id="KW-0963">Cytoplasm</keyword>
<proteinExistence type="predicted"/>
<dbReference type="GO" id="GO:0005737">
    <property type="term" value="C:cytoplasm"/>
    <property type="evidence" value="ECO:0007669"/>
    <property type="project" value="UniProtKB-SubCell"/>
</dbReference>
<sequence length="165" mass="19581">MFNGYRTISQHLNDLKKENFSLKLRIYFLEERFQQKFEDSSSENVHRRNIELKVEVESLKQELQERQEQTTAEGLTNQNEVEVQRRCEERQQEIGHMQEILETKIQLLQEEAQLARSEAEKMASLADSESQRCLALERRMMMEMQGGNESLSVMAQHEEMAKKDR</sequence>
<reference evidence="5" key="1">
    <citation type="submission" date="2025-08" db="UniProtKB">
        <authorList>
            <consortium name="Ensembl"/>
        </authorList>
    </citation>
    <scope>IDENTIFICATION</scope>
</reference>
<evidence type="ECO:0000256" key="3">
    <source>
        <dbReference type="SAM" id="Coils"/>
    </source>
</evidence>
<dbReference type="GO" id="GO:0000132">
    <property type="term" value="P:establishment of mitotic spindle orientation"/>
    <property type="evidence" value="ECO:0007669"/>
    <property type="project" value="TreeGrafter"/>
</dbReference>
<dbReference type="Proteomes" id="UP000694701">
    <property type="component" value="Unplaced"/>
</dbReference>
<dbReference type="GO" id="GO:0007099">
    <property type="term" value="P:centriole replication"/>
    <property type="evidence" value="ECO:0007669"/>
    <property type="project" value="TreeGrafter"/>
</dbReference>
<dbReference type="PANTHER" id="PTHR46930">
    <property type="entry name" value="CDK5 REGULATORY SUBUNIT-ASSOCIATED PROTEIN 2"/>
    <property type="match status" value="1"/>
</dbReference>
<dbReference type="InterPro" id="IPR012943">
    <property type="entry name" value="Cnn_1N"/>
</dbReference>
<dbReference type="GO" id="GO:0090266">
    <property type="term" value="P:regulation of mitotic cell cycle spindle assembly checkpoint"/>
    <property type="evidence" value="ECO:0007669"/>
    <property type="project" value="TreeGrafter"/>
</dbReference>
<evidence type="ECO:0000259" key="4">
    <source>
        <dbReference type="Pfam" id="PF07989"/>
    </source>
</evidence>
<keyword evidence="3" id="KW-0175">Coiled coil</keyword>
<evidence type="ECO:0000256" key="2">
    <source>
        <dbReference type="ARBA" id="ARBA00022490"/>
    </source>
</evidence>